<feature type="compositionally biased region" description="Low complexity" evidence="1">
    <location>
        <begin position="108"/>
        <end position="117"/>
    </location>
</feature>
<keyword evidence="3" id="KW-1185">Reference proteome</keyword>
<organism evidence="2 3">
    <name type="scientific">Bradyrhizobium macuxiense</name>
    <dbReference type="NCBI Taxonomy" id="1755647"/>
    <lineage>
        <taxon>Bacteria</taxon>
        <taxon>Pseudomonadati</taxon>
        <taxon>Pseudomonadota</taxon>
        <taxon>Alphaproteobacteria</taxon>
        <taxon>Hyphomicrobiales</taxon>
        <taxon>Nitrobacteraceae</taxon>
        <taxon>Bradyrhizobium</taxon>
    </lineage>
</organism>
<evidence type="ECO:0000313" key="3">
    <source>
        <dbReference type="Proteomes" id="UP000057737"/>
    </source>
</evidence>
<sequence length="165" mass="17901">MARYFLFVGGALLALLFVVTAIVPQEDVAALSTLSSPGFDRSLVRIRSTQKLPERVVYDTNLPTIVPAQVNAVAAATPPITSPGSRVRDTFAQFVPPEGKGDAKADAKTAPVVAEAKPAPKKRRIARARPPTHLQPMRMAQPGMFQPFRMAQQQQRGFFGGFGTW</sequence>
<proteinExistence type="predicted"/>
<reference evidence="2 3" key="1">
    <citation type="submission" date="2015-11" db="EMBL/GenBank/DDBJ databases">
        <title>Draft Genome Sequence of the Strain BR 10303 (Bradyrhizobium sp.) isolated from nodules of Centrolobium paraense.</title>
        <authorList>
            <person name="Zelli J.E."/>
            <person name="Simoes-Araujo J.L."/>
            <person name="Barauna A.C."/>
            <person name="Silva K."/>
        </authorList>
    </citation>
    <scope>NUCLEOTIDE SEQUENCE [LARGE SCALE GENOMIC DNA]</scope>
    <source>
        <strain evidence="2 3">BR 10303</strain>
    </source>
</reference>
<dbReference type="AlphaFoldDB" id="A0A109K4R4"/>
<comment type="caution">
    <text evidence="2">The sequence shown here is derived from an EMBL/GenBank/DDBJ whole genome shotgun (WGS) entry which is preliminary data.</text>
</comment>
<gene>
    <name evidence="2" type="ORF">AS156_27675</name>
</gene>
<dbReference type="EMBL" id="LNCU01000011">
    <property type="protein sequence ID" value="KWV60821.1"/>
    <property type="molecule type" value="Genomic_DNA"/>
</dbReference>
<name>A0A109K4R4_9BRAD</name>
<protein>
    <submittedName>
        <fullName evidence="2">Uncharacterized protein</fullName>
    </submittedName>
</protein>
<evidence type="ECO:0000256" key="1">
    <source>
        <dbReference type="SAM" id="MobiDB-lite"/>
    </source>
</evidence>
<accession>A0A109K4R4</accession>
<feature type="region of interest" description="Disordered" evidence="1">
    <location>
        <begin position="97"/>
        <end position="123"/>
    </location>
</feature>
<dbReference type="Proteomes" id="UP000057737">
    <property type="component" value="Unassembled WGS sequence"/>
</dbReference>
<evidence type="ECO:0000313" key="2">
    <source>
        <dbReference type="EMBL" id="KWV60821.1"/>
    </source>
</evidence>